<organism evidence="4 5">
    <name type="scientific">Desulfomarina profundi</name>
    <dbReference type="NCBI Taxonomy" id="2772557"/>
    <lineage>
        <taxon>Bacteria</taxon>
        <taxon>Pseudomonadati</taxon>
        <taxon>Thermodesulfobacteriota</taxon>
        <taxon>Desulfobulbia</taxon>
        <taxon>Desulfobulbales</taxon>
        <taxon>Desulfobulbaceae</taxon>
        <taxon>Desulfomarina</taxon>
    </lineage>
</organism>
<keyword evidence="3" id="KW-0663">Pyridoxal phosphate</keyword>
<evidence type="ECO:0000256" key="1">
    <source>
        <dbReference type="ARBA" id="ARBA00001933"/>
    </source>
</evidence>
<sequence length="179" mass="20701">MCNILLINNRSHTFGTVLAAGDGSYLFRNEHGNEVEDLGTVSLQCGRRVDSLKWFLDWKYFGRKGFEKRIENYLELCEYAEKWIRNSPDLELVVPRTSFNVCFRFKVDPVQINSFNLELRTRLYKQGKSLVGIAYIDGNLVLRLLITNSASGRQDIDLFFATLVETGHSILQEGWNQKR</sequence>
<protein>
    <recommendedName>
        <fullName evidence="6">Glutamate decarboxylase</fullName>
    </recommendedName>
</protein>
<evidence type="ECO:0008006" key="6">
    <source>
        <dbReference type="Google" id="ProtNLM"/>
    </source>
</evidence>
<keyword evidence="5" id="KW-1185">Reference proteome</keyword>
<keyword evidence="2" id="KW-0456">Lyase</keyword>
<gene>
    <name evidence="4" type="ORF">DGMP_02530</name>
</gene>
<dbReference type="KEGG" id="dbk:DGMP_02530"/>
<proteinExistence type="predicted"/>
<accession>A0A8D5FFH8</accession>
<dbReference type="RefSeq" id="WP_268907494.1">
    <property type="nucleotide sequence ID" value="NZ_AP024086.1"/>
</dbReference>
<dbReference type="GO" id="GO:0030170">
    <property type="term" value="F:pyridoxal phosphate binding"/>
    <property type="evidence" value="ECO:0007669"/>
    <property type="project" value="InterPro"/>
</dbReference>
<dbReference type="GO" id="GO:0005737">
    <property type="term" value="C:cytoplasm"/>
    <property type="evidence" value="ECO:0007669"/>
    <property type="project" value="TreeGrafter"/>
</dbReference>
<evidence type="ECO:0000313" key="5">
    <source>
        <dbReference type="Proteomes" id="UP000826725"/>
    </source>
</evidence>
<dbReference type="InterPro" id="IPR002129">
    <property type="entry name" value="PyrdxlP-dep_de-COase"/>
</dbReference>
<evidence type="ECO:0000313" key="4">
    <source>
        <dbReference type="EMBL" id="BCL59560.1"/>
    </source>
</evidence>
<comment type="cofactor">
    <cofactor evidence="1">
        <name>pyridoxal 5'-phosphate</name>
        <dbReference type="ChEBI" id="CHEBI:597326"/>
    </cofactor>
</comment>
<evidence type="ECO:0000256" key="2">
    <source>
        <dbReference type="ARBA" id="ARBA00022793"/>
    </source>
</evidence>
<name>A0A8D5FFH8_9BACT</name>
<keyword evidence="2" id="KW-0210">Decarboxylase</keyword>
<dbReference type="AlphaFoldDB" id="A0A8D5FFH8"/>
<dbReference type="Proteomes" id="UP000826725">
    <property type="component" value="Chromosome"/>
</dbReference>
<evidence type="ECO:0000256" key="3">
    <source>
        <dbReference type="ARBA" id="ARBA00022898"/>
    </source>
</evidence>
<dbReference type="GO" id="GO:0019752">
    <property type="term" value="P:carboxylic acid metabolic process"/>
    <property type="evidence" value="ECO:0007669"/>
    <property type="project" value="InterPro"/>
</dbReference>
<dbReference type="GO" id="GO:0016831">
    <property type="term" value="F:carboxy-lyase activity"/>
    <property type="evidence" value="ECO:0007669"/>
    <property type="project" value="UniProtKB-KW"/>
</dbReference>
<dbReference type="Pfam" id="PF00282">
    <property type="entry name" value="Pyridoxal_deC"/>
    <property type="match status" value="1"/>
</dbReference>
<reference evidence="4" key="1">
    <citation type="submission" date="2020-09" db="EMBL/GenBank/DDBJ databases">
        <title>Desulfogranum mesoprofundum gen. nov., sp. nov., a novel mesophilic, sulfate-reducing chemolithoautotroph isolated from a deep-sea hydrothermal vent chimney in the Suiyo Seamount.</title>
        <authorList>
            <person name="Hashimoto Y."/>
            <person name="Nakagawa S."/>
        </authorList>
    </citation>
    <scope>NUCLEOTIDE SEQUENCE</scope>
    <source>
        <strain evidence="4">KT2</strain>
    </source>
</reference>
<dbReference type="PANTHER" id="PTHR45677">
    <property type="entry name" value="GLUTAMATE DECARBOXYLASE-RELATED"/>
    <property type="match status" value="1"/>
</dbReference>
<dbReference type="PANTHER" id="PTHR45677:SF8">
    <property type="entry name" value="CYSTEINE SULFINIC ACID DECARBOXYLASE"/>
    <property type="match status" value="1"/>
</dbReference>
<dbReference type="EMBL" id="AP024086">
    <property type="protein sequence ID" value="BCL59560.1"/>
    <property type="molecule type" value="Genomic_DNA"/>
</dbReference>